<dbReference type="Proteomes" id="UP000185003">
    <property type="component" value="Unassembled WGS sequence"/>
</dbReference>
<protein>
    <submittedName>
        <fullName evidence="5">CubicO group peptidase, beta-lactamase class C family</fullName>
    </submittedName>
</protein>
<feature type="signal peptide" evidence="3">
    <location>
        <begin position="1"/>
        <end position="17"/>
    </location>
</feature>
<dbReference type="InterPro" id="IPR012338">
    <property type="entry name" value="Beta-lactam/transpept-like"/>
</dbReference>
<dbReference type="PANTHER" id="PTHR46825:SF11">
    <property type="entry name" value="PENICILLIN-BINDING PROTEIN 4"/>
    <property type="match status" value="1"/>
</dbReference>
<evidence type="ECO:0000313" key="5">
    <source>
        <dbReference type="EMBL" id="SIO54384.1"/>
    </source>
</evidence>
<dbReference type="EMBL" id="FSRA01000002">
    <property type="protein sequence ID" value="SIO54384.1"/>
    <property type="molecule type" value="Genomic_DNA"/>
</dbReference>
<organism evidence="5 6">
    <name type="scientific">Chitinophaga niabensis</name>
    <dbReference type="NCBI Taxonomy" id="536979"/>
    <lineage>
        <taxon>Bacteria</taxon>
        <taxon>Pseudomonadati</taxon>
        <taxon>Bacteroidota</taxon>
        <taxon>Chitinophagia</taxon>
        <taxon>Chitinophagales</taxon>
        <taxon>Chitinophagaceae</taxon>
        <taxon>Chitinophaga</taxon>
    </lineage>
</organism>
<evidence type="ECO:0000256" key="2">
    <source>
        <dbReference type="ARBA" id="ARBA00023136"/>
    </source>
</evidence>
<dbReference type="PANTHER" id="PTHR46825">
    <property type="entry name" value="D-ALANYL-D-ALANINE-CARBOXYPEPTIDASE/ENDOPEPTIDASE AMPH"/>
    <property type="match status" value="1"/>
</dbReference>
<dbReference type="Gene3D" id="3.40.710.10">
    <property type="entry name" value="DD-peptidase/beta-lactamase superfamily"/>
    <property type="match status" value="1"/>
</dbReference>
<dbReference type="SUPFAM" id="SSF56601">
    <property type="entry name" value="beta-lactamase/transpeptidase-like"/>
    <property type="match status" value="1"/>
</dbReference>
<dbReference type="AlphaFoldDB" id="A0A1N6KCS7"/>
<reference evidence="5 6" key="1">
    <citation type="submission" date="2016-11" db="EMBL/GenBank/DDBJ databases">
        <authorList>
            <person name="Jaros S."/>
            <person name="Januszkiewicz K."/>
            <person name="Wedrychowicz H."/>
        </authorList>
    </citation>
    <scope>NUCLEOTIDE SEQUENCE [LARGE SCALE GENOMIC DNA]</scope>
    <source>
        <strain evidence="5 6">DSM 24787</strain>
    </source>
</reference>
<sequence length="415" mass="46588">MKRILFLFLLTWSAATAQHIPAEIDTLMAAYKDFRGTVLVARGGTVLLKKGYGNQENTIYQIASVTKTFTATAILKLAERGRLSLEDKLSKYYPDYPRGDSITIRHLLTHTSGIYNYTMNREFMETAAGQPATEEQMLALFKDKSLDFSPGTSWNYSNSGYMLLGYIIQKVTGMTYEQALRKYLFEPDGMHDSGFDFVRLNAPLKASSDFPSVDPSVSFAAGSIYSTVGDLYKWHQSLQTQTSMMEPAYIPFKGNYGYGWIIDTVYGHKVVSHSGGIWGFRSNFARVPSDNICIVMLSNTETPLLETMTRKIFAILYHQPYQLPGKKKEIILNTTVLQKYVGTYEAKERGLVVEVRLEDGKLIAAPHRGPQSVLCAVDETHFFLEGQEDFEVIFAAGEKLIINNNGKTVIALKIN</sequence>
<keyword evidence="2" id="KW-0472">Membrane</keyword>
<accession>A0A1N6KCS7</accession>
<dbReference type="Pfam" id="PF00144">
    <property type="entry name" value="Beta-lactamase"/>
    <property type="match status" value="1"/>
</dbReference>
<feature type="domain" description="Beta-lactamase-related" evidence="4">
    <location>
        <begin position="27"/>
        <end position="304"/>
    </location>
</feature>
<keyword evidence="6" id="KW-1185">Reference proteome</keyword>
<dbReference type="OrthoDB" id="9793489at2"/>
<dbReference type="GO" id="GO:0016020">
    <property type="term" value="C:membrane"/>
    <property type="evidence" value="ECO:0007669"/>
    <property type="project" value="UniProtKB-SubCell"/>
</dbReference>
<keyword evidence="3" id="KW-0732">Signal</keyword>
<name>A0A1N6KCS7_9BACT</name>
<evidence type="ECO:0000256" key="1">
    <source>
        <dbReference type="ARBA" id="ARBA00004370"/>
    </source>
</evidence>
<dbReference type="InterPro" id="IPR050491">
    <property type="entry name" value="AmpC-like"/>
</dbReference>
<dbReference type="InterPro" id="IPR001466">
    <property type="entry name" value="Beta-lactam-related"/>
</dbReference>
<evidence type="ECO:0000256" key="3">
    <source>
        <dbReference type="SAM" id="SignalP"/>
    </source>
</evidence>
<evidence type="ECO:0000313" key="6">
    <source>
        <dbReference type="Proteomes" id="UP000185003"/>
    </source>
</evidence>
<feature type="chain" id="PRO_5012975292" evidence="3">
    <location>
        <begin position="18"/>
        <end position="415"/>
    </location>
</feature>
<gene>
    <name evidence="5" type="ORF">SAMN04488055_5592</name>
</gene>
<dbReference type="STRING" id="536979.SAMN04488055_5592"/>
<proteinExistence type="predicted"/>
<comment type="subcellular location">
    <subcellularLocation>
        <location evidence="1">Membrane</location>
    </subcellularLocation>
</comment>
<dbReference type="RefSeq" id="WP_074242809.1">
    <property type="nucleotide sequence ID" value="NZ_FSRA01000002.1"/>
</dbReference>
<evidence type="ECO:0000259" key="4">
    <source>
        <dbReference type="Pfam" id="PF00144"/>
    </source>
</evidence>